<name>A0A5K1ISR2_9ACTN</name>
<protein>
    <recommendedName>
        <fullName evidence="3">DUF4869 domain-containing protein</fullName>
    </recommendedName>
</protein>
<evidence type="ECO:0000313" key="2">
    <source>
        <dbReference type="Proteomes" id="UP000330807"/>
    </source>
</evidence>
<gene>
    <name evidence="1" type="ORF">LMKDKBCB_01304</name>
</gene>
<evidence type="ECO:0008006" key="3">
    <source>
        <dbReference type="Google" id="ProtNLM"/>
    </source>
</evidence>
<accession>A0A5K1ISR2</accession>
<dbReference type="Proteomes" id="UP000330807">
    <property type="component" value="Unassembled WGS sequence"/>
</dbReference>
<evidence type="ECO:0000313" key="1">
    <source>
        <dbReference type="EMBL" id="VWL91340.1"/>
    </source>
</evidence>
<dbReference type="AlphaFoldDB" id="A0A5K1ISR2"/>
<proteinExistence type="predicted"/>
<organism evidence="1 2">
    <name type="scientific">Collinsella aerofaciens</name>
    <dbReference type="NCBI Taxonomy" id="74426"/>
    <lineage>
        <taxon>Bacteria</taxon>
        <taxon>Bacillati</taxon>
        <taxon>Actinomycetota</taxon>
        <taxon>Coriobacteriia</taxon>
        <taxon>Coriobacteriales</taxon>
        <taxon>Coriobacteriaceae</taxon>
        <taxon>Collinsella</taxon>
    </lineage>
</organism>
<dbReference type="RefSeq" id="WP_156063028.1">
    <property type="nucleotide sequence ID" value="NZ_CABWIH010000029.1"/>
</dbReference>
<dbReference type="InterPro" id="IPR032360">
    <property type="entry name" value="DUF4869"/>
</dbReference>
<reference evidence="1 2" key="1">
    <citation type="submission" date="2019-10" db="EMBL/GenBank/DDBJ databases">
        <authorList>
            <person name="Wolf R A."/>
        </authorList>
    </citation>
    <scope>NUCLEOTIDE SEQUENCE [LARGE SCALE GENOMIC DNA]</scope>
    <source>
        <strain evidence="1">Collinsella_aerofaciens_AK_138A</strain>
    </source>
</reference>
<sequence length="150" mass="16913">MLSIHYGDRDDVIYDTSTFFDYSYSPSWLQDPLSQRIIKSIDNGTVLGANAIDTKVLGVIPPEKLSTGTKTLLLMLFMPENLYNASTCGDNCAYWILRIASKHDITINLYHMMDFGKGRFTVRVTNTGQIVHTMDELILISAKCLREARA</sequence>
<dbReference type="EMBL" id="CABWIH010000029">
    <property type="protein sequence ID" value="VWL91340.1"/>
    <property type="molecule type" value="Genomic_DNA"/>
</dbReference>
<dbReference type="Pfam" id="PF16163">
    <property type="entry name" value="DUF4869"/>
    <property type="match status" value="1"/>
</dbReference>